<keyword evidence="2" id="KW-1185">Reference proteome</keyword>
<dbReference type="EMBL" id="FNJU01000003">
    <property type="protein sequence ID" value="SDP51732.1"/>
    <property type="molecule type" value="Genomic_DNA"/>
</dbReference>
<organism evidence="1 2">
    <name type="scientific">Litchfieldia salsa</name>
    <dbReference type="NCBI Taxonomy" id="930152"/>
    <lineage>
        <taxon>Bacteria</taxon>
        <taxon>Bacillati</taxon>
        <taxon>Bacillota</taxon>
        <taxon>Bacilli</taxon>
        <taxon>Bacillales</taxon>
        <taxon>Bacillaceae</taxon>
        <taxon>Litchfieldia</taxon>
    </lineage>
</organism>
<name>A0A1H0TCG2_9BACI</name>
<sequence length="98" mass="11764">MTEISKQTYIVMERYIEKNRQINKENREVIYLYENMIKTVNKQFALTNVLDISYKSSSTNFGVLYLHTNQGLFSYQLDSDPTDFIKKYNELKRSFSKR</sequence>
<dbReference type="STRING" id="930152.SAMN05216565_103419"/>
<accession>A0A1H0TCG2</accession>
<gene>
    <name evidence="1" type="ORF">SAMN05216565_103419</name>
</gene>
<protein>
    <submittedName>
        <fullName evidence="1">Uncharacterized protein</fullName>
    </submittedName>
</protein>
<evidence type="ECO:0000313" key="1">
    <source>
        <dbReference type="EMBL" id="SDP51732.1"/>
    </source>
</evidence>
<reference evidence="2" key="1">
    <citation type="submission" date="2016-10" db="EMBL/GenBank/DDBJ databases">
        <authorList>
            <person name="Varghese N."/>
            <person name="Submissions S."/>
        </authorList>
    </citation>
    <scope>NUCLEOTIDE SEQUENCE [LARGE SCALE GENOMIC DNA]</scope>
    <source>
        <strain evidence="2">IBRC-M10078</strain>
    </source>
</reference>
<evidence type="ECO:0000313" key="2">
    <source>
        <dbReference type="Proteomes" id="UP000199159"/>
    </source>
</evidence>
<dbReference type="AlphaFoldDB" id="A0A1H0TCG2"/>
<proteinExistence type="predicted"/>
<dbReference type="RefSeq" id="WP_090852402.1">
    <property type="nucleotide sequence ID" value="NZ_FNJU01000003.1"/>
</dbReference>
<dbReference type="OrthoDB" id="2691759at2"/>
<dbReference type="Proteomes" id="UP000199159">
    <property type="component" value="Unassembled WGS sequence"/>
</dbReference>